<dbReference type="GO" id="GO:0003824">
    <property type="term" value="F:catalytic activity"/>
    <property type="evidence" value="ECO:0007669"/>
    <property type="project" value="UniProtKB-KW"/>
</dbReference>
<comment type="caution">
    <text evidence="4">The sequence shown here is derived from an EMBL/GenBank/DDBJ whole genome shotgun (WGS) entry which is preliminary data.</text>
</comment>
<dbReference type="InterPro" id="IPR043128">
    <property type="entry name" value="Rev_trsase/Diguanyl_cyclase"/>
</dbReference>
<keyword evidence="5" id="KW-1185">Reference proteome</keyword>
<evidence type="ECO:0000313" key="5">
    <source>
        <dbReference type="Proteomes" id="UP000225706"/>
    </source>
</evidence>
<accession>A0A2B4RHZ3</accession>
<dbReference type="Pfam" id="PF17919">
    <property type="entry name" value="RT_RNaseH_2"/>
    <property type="match status" value="1"/>
</dbReference>
<feature type="compositionally biased region" description="Polar residues" evidence="1">
    <location>
        <begin position="13"/>
        <end position="24"/>
    </location>
</feature>
<dbReference type="AlphaFoldDB" id="A0A2B4RHZ3"/>
<organism evidence="4 5">
    <name type="scientific">Stylophora pistillata</name>
    <name type="common">Smooth cauliflower coral</name>
    <dbReference type="NCBI Taxonomy" id="50429"/>
    <lineage>
        <taxon>Eukaryota</taxon>
        <taxon>Metazoa</taxon>
        <taxon>Cnidaria</taxon>
        <taxon>Anthozoa</taxon>
        <taxon>Hexacorallia</taxon>
        <taxon>Scleractinia</taxon>
        <taxon>Astrocoeniina</taxon>
        <taxon>Pocilloporidae</taxon>
        <taxon>Stylophora</taxon>
    </lineage>
</organism>
<evidence type="ECO:0000259" key="3">
    <source>
        <dbReference type="Pfam" id="PF17919"/>
    </source>
</evidence>
<dbReference type="InterPro" id="IPR000477">
    <property type="entry name" value="RT_dom"/>
</dbReference>
<name>A0A2B4RHZ3_STYPI</name>
<dbReference type="STRING" id="50429.A0A2B4RHZ3"/>
<dbReference type="Pfam" id="PF00078">
    <property type="entry name" value="RVT_1"/>
    <property type="match status" value="1"/>
</dbReference>
<sequence length="756" mass="85409">MKVVGDATESETNKGNQECTSNARKPNKNMRRRQQQSQRGRNWRDCDNCGYQHMENLESCPALGKECLKCGKRNHFIAKCKSKEVKAANLENEEASEMYQTDVAAVELDDSQLVTLKLESGNFVRFQPDTGAQCDVMPLHIYKKASKDETLEKVTPTEASLVAYGGSKVNVIGCVSIRVWRNERPETGSASVFAVDAPRSPLTKEELMSKFPDVFGDSLGQLDGEYKIKLDETVPPVQHAPRRIAMAIRPKLKEAVDDLEAQDVVAPVTTPTRIFIPDDLYDPFGRYRWRRMPFGISSAPEVFQRKMHELIEGMTGIEVVADDFITVGYGDTFEEAAQDHDKSLPLFLQRCKERNVRLNLEKLRLRQPQVLFIGHMATDQGLGIDPAKVRAIVEMPPPTDKLGVKRLLGLAQYLAKFRPHLSDTTKPLRDLTQNDVQWVWNEPQQTAFAKLKEMVTRTPVLRYYNLKDEVTLQCDASQSGLGAALMQNRQPVAYAPRALTPAETRYAQIEKELLAIVFACDCFDVYVYGRDLVNVETNHKSLEVIFMKSLASAPKRLQRMLLHLQKYNLKVKYKKGREMLLADTLSRAYLPEVNATEFSRELEDVDHRSWLPVTVDCWEQLKNAATDDPIQQKCKASGASEFQALLDWRNTPTAGIGTSPAQRLMGRRCKTLLPVAGSLLQPNFPTEEDTRKLIGTKQRQQHHYNKQAKPLDPISVGETVRMKLPGEKTWSSGTFTATAGPRSYKAQVGQTVYRRN</sequence>
<feature type="region of interest" description="Disordered" evidence="1">
    <location>
        <begin position="1"/>
        <end position="42"/>
    </location>
</feature>
<evidence type="ECO:0000259" key="2">
    <source>
        <dbReference type="Pfam" id="PF00078"/>
    </source>
</evidence>
<dbReference type="CDD" id="cd09274">
    <property type="entry name" value="RNase_HI_RT_Ty3"/>
    <property type="match status" value="1"/>
</dbReference>
<gene>
    <name evidence="4" type="primary">pol</name>
    <name evidence="4" type="ORF">AWC38_SpisGene19870</name>
</gene>
<dbReference type="CDD" id="cd01647">
    <property type="entry name" value="RT_LTR"/>
    <property type="match status" value="1"/>
</dbReference>
<evidence type="ECO:0000256" key="1">
    <source>
        <dbReference type="SAM" id="MobiDB-lite"/>
    </source>
</evidence>
<dbReference type="FunFam" id="3.30.70.270:FF:000026">
    <property type="entry name" value="Transposon Ty3-G Gag-Pol polyprotein"/>
    <property type="match status" value="1"/>
</dbReference>
<dbReference type="PANTHER" id="PTHR37984:SF8">
    <property type="entry name" value="CCHC-TYPE DOMAIN-CONTAINING PROTEIN"/>
    <property type="match status" value="1"/>
</dbReference>
<dbReference type="EMBL" id="LSMT01000599">
    <property type="protein sequence ID" value="PFX15885.1"/>
    <property type="molecule type" value="Genomic_DNA"/>
</dbReference>
<feature type="compositionally biased region" description="Basic residues" evidence="1">
    <location>
        <begin position="25"/>
        <end position="34"/>
    </location>
</feature>
<feature type="domain" description="Reverse transcriptase" evidence="2">
    <location>
        <begin position="284"/>
        <end position="375"/>
    </location>
</feature>
<dbReference type="Gene3D" id="3.30.70.270">
    <property type="match status" value="2"/>
</dbReference>
<dbReference type="OrthoDB" id="5964945at2759"/>
<dbReference type="InterPro" id="IPR043502">
    <property type="entry name" value="DNA/RNA_pol_sf"/>
</dbReference>
<dbReference type="PANTHER" id="PTHR37984">
    <property type="entry name" value="PROTEIN CBG26694"/>
    <property type="match status" value="1"/>
</dbReference>
<dbReference type="Gene3D" id="3.10.10.10">
    <property type="entry name" value="HIV Type 1 Reverse Transcriptase, subunit A, domain 1"/>
    <property type="match status" value="1"/>
</dbReference>
<protein>
    <submittedName>
        <fullName evidence="4">Retrovirus-related Pol polyprotein from transposon 17.6</fullName>
    </submittedName>
</protein>
<dbReference type="InterPro" id="IPR041577">
    <property type="entry name" value="RT_RNaseH_2"/>
</dbReference>
<dbReference type="FunFam" id="3.10.20.370:FF:000001">
    <property type="entry name" value="Retrovirus-related Pol polyprotein from transposon 17.6-like protein"/>
    <property type="match status" value="1"/>
</dbReference>
<evidence type="ECO:0000313" key="4">
    <source>
        <dbReference type="EMBL" id="PFX15885.1"/>
    </source>
</evidence>
<dbReference type="Proteomes" id="UP000225706">
    <property type="component" value="Unassembled WGS sequence"/>
</dbReference>
<dbReference type="InterPro" id="IPR050951">
    <property type="entry name" value="Retrovirus_Pol_polyprotein"/>
</dbReference>
<proteinExistence type="predicted"/>
<reference evidence="5" key="1">
    <citation type="journal article" date="2017" name="bioRxiv">
        <title>Comparative analysis of the genomes of Stylophora pistillata and Acropora digitifera provides evidence for extensive differences between species of corals.</title>
        <authorList>
            <person name="Voolstra C.R."/>
            <person name="Li Y."/>
            <person name="Liew Y.J."/>
            <person name="Baumgarten S."/>
            <person name="Zoccola D."/>
            <person name="Flot J.-F."/>
            <person name="Tambutte S."/>
            <person name="Allemand D."/>
            <person name="Aranda M."/>
        </authorList>
    </citation>
    <scope>NUCLEOTIDE SEQUENCE [LARGE SCALE GENOMIC DNA]</scope>
</reference>
<feature type="domain" description="Reverse transcriptase/retrotransposon-derived protein RNase H-like" evidence="3">
    <location>
        <begin position="440"/>
        <end position="531"/>
    </location>
</feature>
<dbReference type="SUPFAM" id="SSF56672">
    <property type="entry name" value="DNA/RNA polymerases"/>
    <property type="match status" value="1"/>
</dbReference>